<accession>A0A7J9S9Z3</accession>
<comment type="caution">
    <text evidence="1">The sequence shown here is derived from an EMBL/GenBank/DDBJ whole genome shotgun (WGS) entry which is preliminary data.</text>
</comment>
<gene>
    <name evidence="1" type="ORF">HNP96_000010</name>
</gene>
<organism evidence="1 2">
    <name type="scientific">Methanococcus maripaludis</name>
    <name type="common">Methanococcus deltae</name>
    <dbReference type="NCBI Taxonomy" id="39152"/>
    <lineage>
        <taxon>Archaea</taxon>
        <taxon>Methanobacteriati</taxon>
        <taxon>Methanobacteriota</taxon>
        <taxon>Methanomada group</taxon>
        <taxon>Methanococci</taxon>
        <taxon>Methanococcales</taxon>
        <taxon>Methanococcaceae</taxon>
        <taxon>Methanococcus</taxon>
    </lineage>
</organism>
<reference evidence="1 2" key="1">
    <citation type="submission" date="2020-08" db="EMBL/GenBank/DDBJ databases">
        <title>Genomic Encyclopedia of Type Strains, Phase IV (KMG-V): Genome sequencing to study the core and pangenomes of soil and plant-associated prokaryotes.</title>
        <authorList>
            <person name="Whitman W."/>
        </authorList>
    </citation>
    <scope>NUCLEOTIDE SEQUENCE [LARGE SCALE GENOMIC DNA]</scope>
    <source>
        <strain evidence="1 2">D1</strain>
    </source>
</reference>
<proteinExistence type="predicted"/>
<dbReference type="Proteomes" id="UP000590564">
    <property type="component" value="Unassembled WGS sequence"/>
</dbReference>
<protein>
    <submittedName>
        <fullName evidence="1">Uncharacterized protein</fullName>
    </submittedName>
</protein>
<sequence length="54" mass="5988">MGKVKLIKIGNGKGCLINKTEQEFIGEGEEVIEVDKKLDIIDGKRCLIITKAEE</sequence>
<evidence type="ECO:0000313" key="1">
    <source>
        <dbReference type="EMBL" id="MBB6495989.1"/>
    </source>
</evidence>
<name>A0A7J9S9Z3_METMI</name>
<dbReference type="AlphaFoldDB" id="A0A7J9S9Z3"/>
<dbReference type="RefSeq" id="WP_184231923.1">
    <property type="nucleotide sequence ID" value="NZ_JACHED010000001.1"/>
</dbReference>
<dbReference type="EMBL" id="JACHED010000001">
    <property type="protein sequence ID" value="MBB6495989.1"/>
    <property type="molecule type" value="Genomic_DNA"/>
</dbReference>
<evidence type="ECO:0000313" key="2">
    <source>
        <dbReference type="Proteomes" id="UP000590564"/>
    </source>
</evidence>